<accession>A0A0F9XFN5</accession>
<dbReference type="PANTHER" id="PTHR30093">
    <property type="entry name" value="GENERAL SECRETION PATHWAY PROTEIN G"/>
    <property type="match status" value="1"/>
</dbReference>
<evidence type="ECO:0008006" key="3">
    <source>
        <dbReference type="Google" id="ProtNLM"/>
    </source>
</evidence>
<dbReference type="AlphaFoldDB" id="A0A0F9XFN5"/>
<dbReference type="NCBIfam" id="TIGR02532">
    <property type="entry name" value="IV_pilin_GFxxxE"/>
    <property type="match status" value="1"/>
</dbReference>
<evidence type="ECO:0000313" key="2">
    <source>
        <dbReference type="EMBL" id="KKN90623.1"/>
    </source>
</evidence>
<proteinExistence type="predicted"/>
<dbReference type="PANTHER" id="PTHR30093:SF43">
    <property type="entry name" value="SLR2015 PROTEIN"/>
    <property type="match status" value="1"/>
</dbReference>
<dbReference type="InterPro" id="IPR045584">
    <property type="entry name" value="Pilin-like"/>
</dbReference>
<keyword evidence="1" id="KW-1133">Transmembrane helix</keyword>
<sequence length="371" mass="40987">MQRRDAGFTLTELLIVIAIVGVLTSVVVVAARRMVASSRRVVCQTNLHQIHVAYALRKADELANNIVVRRKTGPLEMGVVARPITRSSSDSVSVLQAYGWGGVLRKYMGDNNAVMQCPSDAEPTDAFPDIRLRVWGSGGAEHSDYDLNLTSGYPHWEYGSAAEMDPQPGIWKVQAGHNPFEFPENRNNIDRLPKYEPVGDGSEYWYLVETARYGGDYHAGGDLDYNDIVFKITETATEVLVEAYQFWVGQTYNLIGPDGTIYGDSNQSVGTDSTRGPFRFARVVLSYGMNSQVVDLPPAARRILVLDYDAEVCYTGDDVGVNEGWAKLRDGRHLGRCNVLFAGGDVVSYAPDAIDPEASQANYETYWAPPR</sequence>
<dbReference type="InterPro" id="IPR012902">
    <property type="entry name" value="N_methyl_site"/>
</dbReference>
<dbReference type="EMBL" id="LAZR01000108">
    <property type="protein sequence ID" value="KKN90623.1"/>
    <property type="molecule type" value="Genomic_DNA"/>
</dbReference>
<dbReference type="SUPFAM" id="SSF54523">
    <property type="entry name" value="Pili subunits"/>
    <property type="match status" value="1"/>
</dbReference>
<evidence type="ECO:0000256" key="1">
    <source>
        <dbReference type="SAM" id="Phobius"/>
    </source>
</evidence>
<dbReference type="Gene3D" id="3.30.700.10">
    <property type="entry name" value="Glycoprotein, Type 4 Pilin"/>
    <property type="match status" value="1"/>
</dbReference>
<protein>
    <recommendedName>
        <fullName evidence="3">Type II secretion system protein GspG C-terminal domain-containing protein</fullName>
    </recommendedName>
</protein>
<comment type="caution">
    <text evidence="2">The sequence shown here is derived from an EMBL/GenBank/DDBJ whole genome shotgun (WGS) entry which is preliminary data.</text>
</comment>
<feature type="transmembrane region" description="Helical" evidence="1">
    <location>
        <begin position="6"/>
        <end position="31"/>
    </location>
</feature>
<name>A0A0F9XFN5_9ZZZZ</name>
<organism evidence="2">
    <name type="scientific">marine sediment metagenome</name>
    <dbReference type="NCBI Taxonomy" id="412755"/>
    <lineage>
        <taxon>unclassified sequences</taxon>
        <taxon>metagenomes</taxon>
        <taxon>ecological metagenomes</taxon>
    </lineage>
</organism>
<dbReference type="Pfam" id="PF07963">
    <property type="entry name" value="N_methyl"/>
    <property type="match status" value="1"/>
</dbReference>
<reference evidence="2" key="1">
    <citation type="journal article" date="2015" name="Nature">
        <title>Complex archaea that bridge the gap between prokaryotes and eukaryotes.</title>
        <authorList>
            <person name="Spang A."/>
            <person name="Saw J.H."/>
            <person name="Jorgensen S.L."/>
            <person name="Zaremba-Niedzwiedzka K."/>
            <person name="Martijn J."/>
            <person name="Lind A.E."/>
            <person name="van Eijk R."/>
            <person name="Schleper C."/>
            <person name="Guy L."/>
            <person name="Ettema T.J."/>
        </authorList>
    </citation>
    <scope>NUCLEOTIDE SEQUENCE</scope>
</reference>
<keyword evidence="1" id="KW-0812">Transmembrane</keyword>
<gene>
    <name evidence="2" type="ORF">LCGC14_0225660</name>
</gene>
<keyword evidence="1" id="KW-0472">Membrane</keyword>